<dbReference type="Gene3D" id="3.10.450.50">
    <property type="match status" value="1"/>
</dbReference>
<reference evidence="3" key="1">
    <citation type="submission" date="2016-10" db="EMBL/GenBank/DDBJ databases">
        <authorList>
            <person name="Varghese N."/>
            <person name="Submissions S."/>
        </authorList>
    </citation>
    <scope>NUCLEOTIDE SEQUENCE [LARGE SCALE GENOMIC DNA]</scope>
    <source>
        <strain evidence="3">DSM 44526</strain>
    </source>
</reference>
<proteinExistence type="predicted"/>
<dbReference type="CDD" id="cd00531">
    <property type="entry name" value="NTF2_like"/>
    <property type="match status" value="1"/>
</dbReference>
<protein>
    <submittedName>
        <fullName evidence="2">SnoaL-like domain-containing protein</fullName>
    </submittedName>
</protein>
<organism evidence="2 3">
    <name type="scientific">Klenkia brasiliensis</name>
    <dbReference type="NCBI Taxonomy" id="333142"/>
    <lineage>
        <taxon>Bacteria</taxon>
        <taxon>Bacillati</taxon>
        <taxon>Actinomycetota</taxon>
        <taxon>Actinomycetes</taxon>
        <taxon>Geodermatophilales</taxon>
        <taxon>Geodermatophilaceae</taxon>
        <taxon>Klenkia</taxon>
    </lineage>
</organism>
<feature type="domain" description="SnoaL-like" evidence="1">
    <location>
        <begin position="14"/>
        <end position="141"/>
    </location>
</feature>
<evidence type="ECO:0000259" key="1">
    <source>
        <dbReference type="Pfam" id="PF13577"/>
    </source>
</evidence>
<dbReference type="RefSeq" id="WP_207508312.1">
    <property type="nucleotide sequence ID" value="NZ_FNCF01000010.1"/>
</dbReference>
<evidence type="ECO:0000313" key="2">
    <source>
        <dbReference type="EMBL" id="SDH15706.1"/>
    </source>
</evidence>
<dbReference type="SUPFAM" id="SSF54427">
    <property type="entry name" value="NTF2-like"/>
    <property type="match status" value="1"/>
</dbReference>
<dbReference type="AlphaFoldDB" id="A0A1G8A4A8"/>
<sequence>MTDRPDPTAATLARLVAKQEVADLLARYLRAIDRGDVEGLRACYLPGATEDHGGVFTGDAQAYVDSVAATLVHPRAVGTHALTNVLVEVDEDATTAVAESYVLAFARVRTPDGPVADSLTAARMVDRLRCVEGRWGIEHRTLRFDWNHDMPRTEGWLYGLLAGDPAELRRSGRFPDDPIYTAAPAPAGSAA</sequence>
<keyword evidence="3" id="KW-1185">Reference proteome</keyword>
<name>A0A1G8A4A8_9ACTN</name>
<dbReference type="Pfam" id="PF13577">
    <property type="entry name" value="SnoaL_4"/>
    <property type="match status" value="1"/>
</dbReference>
<evidence type="ECO:0000313" key="3">
    <source>
        <dbReference type="Proteomes" id="UP000198863"/>
    </source>
</evidence>
<accession>A0A1G8A4A8</accession>
<gene>
    <name evidence="2" type="ORF">SAMN05660324_0045</name>
</gene>
<dbReference type="Proteomes" id="UP000198863">
    <property type="component" value="Unassembled WGS sequence"/>
</dbReference>
<dbReference type="EMBL" id="FNCF01000010">
    <property type="protein sequence ID" value="SDH15706.1"/>
    <property type="molecule type" value="Genomic_DNA"/>
</dbReference>
<dbReference type="InterPro" id="IPR037401">
    <property type="entry name" value="SnoaL-like"/>
</dbReference>
<dbReference type="InterPro" id="IPR032710">
    <property type="entry name" value="NTF2-like_dom_sf"/>
</dbReference>